<dbReference type="AlphaFoldDB" id="A0A1H7SJM0"/>
<dbReference type="EMBL" id="FNZQ01000008">
    <property type="protein sequence ID" value="SEL72802.1"/>
    <property type="molecule type" value="Genomic_DNA"/>
</dbReference>
<comment type="cofactor">
    <cofactor evidence="1">
        <name>Ca(2+)</name>
        <dbReference type="ChEBI" id="CHEBI:29108"/>
    </cofactor>
</comment>
<evidence type="ECO:0000256" key="8">
    <source>
        <dbReference type="ARBA" id="ARBA00023239"/>
    </source>
</evidence>
<dbReference type="InterPro" id="IPR000634">
    <property type="entry name" value="Ser/Thr_deHydtase_PyrdxlP-BS"/>
</dbReference>
<evidence type="ECO:0000256" key="7">
    <source>
        <dbReference type="ARBA" id="ARBA00022898"/>
    </source>
</evidence>
<comment type="similarity">
    <text evidence="5">Belongs to the serine/threonine dehydratase family.</text>
</comment>
<evidence type="ECO:0000256" key="2">
    <source>
        <dbReference type="ARBA" id="ARBA00001933"/>
    </source>
</evidence>
<dbReference type="GO" id="GO:0030170">
    <property type="term" value="F:pyridoxal phosphate binding"/>
    <property type="evidence" value="ECO:0007669"/>
    <property type="project" value="InterPro"/>
</dbReference>
<dbReference type="SUPFAM" id="SSF53686">
    <property type="entry name" value="Tryptophan synthase beta subunit-like PLP-dependent enzymes"/>
    <property type="match status" value="1"/>
</dbReference>
<accession>A0A1H7SJM0</accession>
<dbReference type="PANTHER" id="PTHR43050">
    <property type="entry name" value="SERINE / THREONINE RACEMASE FAMILY MEMBER"/>
    <property type="match status" value="1"/>
</dbReference>
<evidence type="ECO:0000256" key="5">
    <source>
        <dbReference type="ARBA" id="ARBA00010869"/>
    </source>
</evidence>
<dbReference type="GO" id="GO:0018114">
    <property type="term" value="F:threonine racemase activity"/>
    <property type="evidence" value="ECO:0007669"/>
    <property type="project" value="TreeGrafter"/>
</dbReference>
<sequence length="316" mass="32807">MDDAFVIDVVTLADIRAAADRLRGHAVRTPLLNAPSLDATFGRRIFVKAECLQKTGSFKFRGGFNAVSQTSGGVVAFSSGNHAQGVALAARMLGREAVIVMPSDAPAIKIGNTRGYGAEVVLFDRATEDRDAIGAALVAERGLTLVKPYDDPRVIAGQGTCGLEMVEDLPEDLDEVLVCCGGGGLTSGVALALEGRASVRPVEPEGFDDVTRSLIAGQRLSNATMTGSVCDAVMTPSPGEVTFPILSRLCGPGLVVTDEEALRAMAIAWKHLRIVLEPGGAIALAAGLFHHEGDVAVVASGGNVDAQIFARALAMV</sequence>
<evidence type="ECO:0000313" key="11">
    <source>
        <dbReference type="Proteomes" id="UP000199283"/>
    </source>
</evidence>
<feature type="domain" description="Tryptophan synthase beta chain-like PALP" evidence="9">
    <location>
        <begin position="25"/>
        <end position="289"/>
    </location>
</feature>
<dbReference type="InterPro" id="IPR036052">
    <property type="entry name" value="TrpB-like_PALP_sf"/>
</dbReference>
<dbReference type="GO" id="GO:0030378">
    <property type="term" value="F:serine racemase activity"/>
    <property type="evidence" value="ECO:0007669"/>
    <property type="project" value="TreeGrafter"/>
</dbReference>
<evidence type="ECO:0000256" key="1">
    <source>
        <dbReference type="ARBA" id="ARBA00001913"/>
    </source>
</evidence>
<dbReference type="FunFam" id="3.40.50.1100:FF:000005">
    <property type="entry name" value="Threonine dehydratase catabolic"/>
    <property type="match status" value="1"/>
</dbReference>
<dbReference type="CDD" id="cd01562">
    <property type="entry name" value="Thr-dehyd"/>
    <property type="match status" value="1"/>
</dbReference>
<keyword evidence="8" id="KW-0456">Lyase</keyword>
<dbReference type="Gene3D" id="3.40.50.1100">
    <property type="match status" value="2"/>
</dbReference>
<keyword evidence="7" id="KW-0663">Pyridoxal phosphate</keyword>
<organism evidence="10 11">
    <name type="scientific">Jannaschia helgolandensis</name>
    <dbReference type="NCBI Taxonomy" id="188906"/>
    <lineage>
        <taxon>Bacteria</taxon>
        <taxon>Pseudomonadati</taxon>
        <taxon>Pseudomonadota</taxon>
        <taxon>Alphaproteobacteria</taxon>
        <taxon>Rhodobacterales</taxon>
        <taxon>Roseobacteraceae</taxon>
        <taxon>Jannaschia</taxon>
    </lineage>
</organism>
<dbReference type="GO" id="GO:0003941">
    <property type="term" value="F:L-serine ammonia-lyase activity"/>
    <property type="evidence" value="ECO:0007669"/>
    <property type="project" value="TreeGrafter"/>
</dbReference>
<dbReference type="InterPro" id="IPR001926">
    <property type="entry name" value="TrpB-like_PALP"/>
</dbReference>
<evidence type="ECO:0000256" key="4">
    <source>
        <dbReference type="ARBA" id="ARBA00001946"/>
    </source>
</evidence>
<evidence type="ECO:0000256" key="6">
    <source>
        <dbReference type="ARBA" id="ARBA00022842"/>
    </source>
</evidence>
<dbReference type="GO" id="GO:0005524">
    <property type="term" value="F:ATP binding"/>
    <property type="evidence" value="ECO:0007669"/>
    <property type="project" value="TreeGrafter"/>
</dbReference>
<comment type="cofactor">
    <cofactor evidence="4">
        <name>Mg(2+)</name>
        <dbReference type="ChEBI" id="CHEBI:18420"/>
    </cofactor>
</comment>
<dbReference type="GO" id="GO:0070179">
    <property type="term" value="P:D-serine biosynthetic process"/>
    <property type="evidence" value="ECO:0007669"/>
    <property type="project" value="TreeGrafter"/>
</dbReference>
<proteinExistence type="inferred from homology"/>
<comment type="cofactor">
    <cofactor evidence="3">
        <name>Mn(2+)</name>
        <dbReference type="ChEBI" id="CHEBI:29035"/>
    </cofactor>
</comment>
<evidence type="ECO:0000256" key="3">
    <source>
        <dbReference type="ARBA" id="ARBA00001936"/>
    </source>
</evidence>
<name>A0A1H7SJM0_9RHOB</name>
<dbReference type="GO" id="GO:0000287">
    <property type="term" value="F:magnesium ion binding"/>
    <property type="evidence" value="ECO:0007669"/>
    <property type="project" value="TreeGrafter"/>
</dbReference>
<protein>
    <submittedName>
        <fullName evidence="10">Threonine dehydratase</fullName>
    </submittedName>
</protein>
<dbReference type="PROSITE" id="PS00165">
    <property type="entry name" value="DEHYDRATASE_SER_THR"/>
    <property type="match status" value="1"/>
</dbReference>
<keyword evidence="11" id="KW-1185">Reference proteome</keyword>
<evidence type="ECO:0000259" key="9">
    <source>
        <dbReference type="Pfam" id="PF00291"/>
    </source>
</evidence>
<keyword evidence="6" id="KW-0460">Magnesium</keyword>
<gene>
    <name evidence="10" type="ORF">SAMN04488526_3387</name>
</gene>
<dbReference type="PANTHER" id="PTHR43050:SF1">
    <property type="entry name" value="SERINE RACEMASE"/>
    <property type="match status" value="1"/>
</dbReference>
<evidence type="ECO:0000313" key="10">
    <source>
        <dbReference type="EMBL" id="SEL72802.1"/>
    </source>
</evidence>
<dbReference type="STRING" id="188906.SAMN04488526_3387"/>
<comment type="cofactor">
    <cofactor evidence="2">
        <name>pyridoxal 5'-phosphate</name>
        <dbReference type="ChEBI" id="CHEBI:597326"/>
    </cofactor>
</comment>
<dbReference type="Pfam" id="PF00291">
    <property type="entry name" value="PALP"/>
    <property type="match status" value="1"/>
</dbReference>
<dbReference type="Proteomes" id="UP000199283">
    <property type="component" value="Unassembled WGS sequence"/>
</dbReference>
<reference evidence="10 11" key="1">
    <citation type="submission" date="2016-10" db="EMBL/GenBank/DDBJ databases">
        <authorList>
            <person name="de Groot N.N."/>
        </authorList>
    </citation>
    <scope>NUCLEOTIDE SEQUENCE [LARGE SCALE GENOMIC DNA]</scope>
    <source>
        <strain evidence="10 11">DSM 14858</strain>
    </source>
</reference>